<dbReference type="PANTHER" id="PTHR43235:SF1">
    <property type="entry name" value="GLUTAMINE AMIDOTRANSFERASE PB2B2.05-RELATED"/>
    <property type="match status" value="1"/>
</dbReference>
<dbReference type="OrthoDB" id="9813383at2"/>
<dbReference type="InterPro" id="IPR044668">
    <property type="entry name" value="PuuD-like"/>
</dbReference>
<dbReference type="KEGG" id="lua:D4A81_12205"/>
<keyword evidence="2" id="KW-1185">Reference proteome</keyword>
<organism evidence="1 2">
    <name type="scientific">Lachnoanaerobaculum umeaense</name>
    <dbReference type="NCBI Taxonomy" id="617123"/>
    <lineage>
        <taxon>Bacteria</taxon>
        <taxon>Bacillati</taxon>
        <taxon>Bacillota</taxon>
        <taxon>Clostridia</taxon>
        <taxon>Lachnospirales</taxon>
        <taxon>Lachnospiraceae</taxon>
        <taxon>Lachnoanaerobaculum</taxon>
    </lineage>
</organism>
<dbReference type="Pfam" id="PF07722">
    <property type="entry name" value="Peptidase_C26"/>
    <property type="match status" value="1"/>
</dbReference>
<sequence length="215" mass="24207">MKRVALAGTENLTNYIEALKENDIEAVVTLDIDEAIKCDGLLIPGGGDIDPVYYGEEMDGSDEPDRDLDKAQRDILDAFVKSKKPILGICRGMQLINIYFGGSLYQDLETKDIHTRKNDNDTVHSVRSVAEGNVFEKFYGKNFNINSAHHQGAKKLGKGLKEVLQSEDGVCEAIIHEELPIIATQFHPERMSYKQRRDDAVVGEEIFKYFRSLLK</sequence>
<dbReference type="SUPFAM" id="SSF52317">
    <property type="entry name" value="Class I glutamine amidotransferase-like"/>
    <property type="match status" value="1"/>
</dbReference>
<keyword evidence="1" id="KW-0378">Hydrolase</keyword>
<reference evidence="1 2" key="1">
    <citation type="submission" date="2018-09" db="EMBL/GenBank/DDBJ databases">
        <title>Genome sequencing of Lachnoanaerobaculum umeaense DSM 23576.</title>
        <authorList>
            <person name="Kook J.-K."/>
            <person name="Park S.-N."/>
            <person name="Lim Y.K."/>
        </authorList>
    </citation>
    <scope>NUCLEOTIDE SEQUENCE [LARGE SCALE GENOMIC DNA]</scope>
    <source>
        <strain evidence="2">DSM 23576 \ CCUG 58757</strain>
    </source>
</reference>
<accession>A0A385Q2S3</accession>
<dbReference type="GO" id="GO:0016811">
    <property type="term" value="F:hydrolase activity, acting on carbon-nitrogen (but not peptide) bonds, in linear amides"/>
    <property type="evidence" value="ECO:0007669"/>
    <property type="project" value="InterPro"/>
</dbReference>
<dbReference type="PANTHER" id="PTHR43235">
    <property type="entry name" value="GLUTAMINE AMIDOTRANSFERASE PB2B2.05-RELATED"/>
    <property type="match status" value="1"/>
</dbReference>
<evidence type="ECO:0000313" key="2">
    <source>
        <dbReference type="Proteomes" id="UP000265562"/>
    </source>
</evidence>
<proteinExistence type="predicted"/>
<protein>
    <submittedName>
        <fullName evidence="1">Gamma-glutamyl-gamma-aminobutyrate hydrolase family protein</fullName>
    </submittedName>
</protein>
<dbReference type="InterPro" id="IPR029062">
    <property type="entry name" value="Class_I_gatase-like"/>
</dbReference>
<dbReference type="Gene3D" id="3.40.50.880">
    <property type="match status" value="1"/>
</dbReference>
<dbReference type="EMBL" id="CP032364">
    <property type="protein sequence ID" value="AYB00623.1"/>
    <property type="molecule type" value="Genomic_DNA"/>
</dbReference>
<dbReference type="Proteomes" id="UP000265562">
    <property type="component" value="Chromosome"/>
</dbReference>
<name>A0A385Q2S3_9FIRM</name>
<dbReference type="PROSITE" id="PS51273">
    <property type="entry name" value="GATASE_TYPE_1"/>
    <property type="match status" value="1"/>
</dbReference>
<dbReference type="RefSeq" id="WP_111525740.1">
    <property type="nucleotide sequence ID" value="NZ_CP032364.1"/>
</dbReference>
<dbReference type="GO" id="GO:0005829">
    <property type="term" value="C:cytosol"/>
    <property type="evidence" value="ECO:0007669"/>
    <property type="project" value="TreeGrafter"/>
</dbReference>
<evidence type="ECO:0000313" key="1">
    <source>
        <dbReference type="EMBL" id="AYB00623.1"/>
    </source>
</evidence>
<gene>
    <name evidence="1" type="ORF">D4A81_12205</name>
</gene>
<dbReference type="AlphaFoldDB" id="A0A385Q2S3"/>
<dbReference type="InterPro" id="IPR011697">
    <property type="entry name" value="Peptidase_C26"/>
</dbReference>